<dbReference type="CDD" id="cd12110">
    <property type="entry name" value="PHP_HisPPase_Hisj_like"/>
    <property type="match status" value="1"/>
</dbReference>
<organism evidence="10 11">
    <name type="scientific">Multifurca ochricompacta</name>
    <dbReference type="NCBI Taxonomy" id="376703"/>
    <lineage>
        <taxon>Eukaryota</taxon>
        <taxon>Fungi</taxon>
        <taxon>Dikarya</taxon>
        <taxon>Basidiomycota</taxon>
        <taxon>Agaricomycotina</taxon>
        <taxon>Agaricomycetes</taxon>
        <taxon>Russulales</taxon>
        <taxon>Russulaceae</taxon>
        <taxon>Multifurca</taxon>
    </lineage>
</organism>
<comment type="pathway">
    <text evidence="1 8">Amino-acid biosynthesis; L-histidine biosynthesis; L-histidine from 5-phospho-alpha-D-ribose 1-diphosphate: step 8/9.</text>
</comment>
<comment type="catalytic activity">
    <reaction evidence="7 8">
        <text>L-histidinol phosphate + H2O = L-histidinol + phosphate</text>
        <dbReference type="Rhea" id="RHEA:14465"/>
        <dbReference type="ChEBI" id="CHEBI:15377"/>
        <dbReference type="ChEBI" id="CHEBI:43474"/>
        <dbReference type="ChEBI" id="CHEBI:57699"/>
        <dbReference type="ChEBI" id="CHEBI:57980"/>
        <dbReference type="EC" id="3.1.3.15"/>
    </reaction>
</comment>
<evidence type="ECO:0000259" key="9">
    <source>
        <dbReference type="Pfam" id="PF02811"/>
    </source>
</evidence>
<protein>
    <recommendedName>
        <fullName evidence="3 8">Histidinol-phosphatase</fullName>
        <shortName evidence="8">HolPase</shortName>
        <ecNumber evidence="3 8">3.1.3.15</ecNumber>
    </recommendedName>
</protein>
<dbReference type="PANTHER" id="PTHR21039">
    <property type="entry name" value="HISTIDINOL PHOSPHATASE-RELATED"/>
    <property type="match status" value="1"/>
</dbReference>
<dbReference type="PANTHER" id="PTHR21039:SF0">
    <property type="entry name" value="HISTIDINOL-PHOSPHATASE"/>
    <property type="match status" value="1"/>
</dbReference>
<evidence type="ECO:0000256" key="1">
    <source>
        <dbReference type="ARBA" id="ARBA00004970"/>
    </source>
</evidence>
<dbReference type="Pfam" id="PF02811">
    <property type="entry name" value="PHP"/>
    <property type="match status" value="1"/>
</dbReference>
<evidence type="ECO:0000313" key="11">
    <source>
        <dbReference type="Proteomes" id="UP001203297"/>
    </source>
</evidence>
<comment type="caution">
    <text evidence="10">The sequence shown here is derived from an EMBL/GenBank/DDBJ whole genome shotgun (WGS) entry which is preliminary data.</text>
</comment>
<accession>A0AAD4M2B0</accession>
<evidence type="ECO:0000256" key="8">
    <source>
        <dbReference type="RuleBase" id="RU366003"/>
    </source>
</evidence>
<dbReference type="InterPro" id="IPR010140">
    <property type="entry name" value="Histidinol_P_phosphatase_HisJ"/>
</dbReference>
<reference evidence="10" key="1">
    <citation type="journal article" date="2022" name="New Phytol.">
        <title>Evolutionary transition to the ectomycorrhizal habit in the genomes of a hyperdiverse lineage of mushroom-forming fungi.</title>
        <authorList>
            <person name="Looney B."/>
            <person name="Miyauchi S."/>
            <person name="Morin E."/>
            <person name="Drula E."/>
            <person name="Courty P.E."/>
            <person name="Kohler A."/>
            <person name="Kuo A."/>
            <person name="LaButti K."/>
            <person name="Pangilinan J."/>
            <person name="Lipzen A."/>
            <person name="Riley R."/>
            <person name="Andreopoulos W."/>
            <person name="He G."/>
            <person name="Johnson J."/>
            <person name="Nolan M."/>
            <person name="Tritt A."/>
            <person name="Barry K.W."/>
            <person name="Grigoriev I.V."/>
            <person name="Nagy L.G."/>
            <person name="Hibbett D."/>
            <person name="Henrissat B."/>
            <person name="Matheny P.B."/>
            <person name="Labbe J."/>
            <person name="Martin F.M."/>
        </authorList>
    </citation>
    <scope>NUCLEOTIDE SEQUENCE</scope>
    <source>
        <strain evidence="10">BPL690</strain>
    </source>
</reference>
<comment type="similarity">
    <text evidence="2 8">Belongs to the PHP hydrolase family. HisK subfamily.</text>
</comment>
<dbReference type="GO" id="GO:0000105">
    <property type="term" value="P:L-histidine biosynthetic process"/>
    <property type="evidence" value="ECO:0007669"/>
    <property type="project" value="UniProtKB-UniRule"/>
</dbReference>
<dbReference type="InterPro" id="IPR004013">
    <property type="entry name" value="PHP_dom"/>
</dbReference>
<keyword evidence="11" id="KW-1185">Reference proteome</keyword>
<evidence type="ECO:0000256" key="5">
    <source>
        <dbReference type="ARBA" id="ARBA00022801"/>
    </source>
</evidence>
<proteinExistence type="inferred from homology"/>
<dbReference type="GO" id="GO:0005737">
    <property type="term" value="C:cytoplasm"/>
    <property type="evidence" value="ECO:0007669"/>
    <property type="project" value="TreeGrafter"/>
</dbReference>
<sequence>MPYSHHSHSGQFCKHAVGLLEDVVKEASRQGFEIYGLTEHAPRYRTRDLYPEEIDISVDVLMTTFEAFLDEAHRLRRAYSSSLRVLVGLETENISVLDTDGLSTLLDAHKGRIDYIVGSVHHVNGIPIDFDLDTYRRCLGSIPLPTHENEKLCIFLDMYFDAQFELLNKFHPELIGHIDLCRLYTPDLRLPAFPRAWDRLERNVKFAIAYGALFEVNAAAFRKGWGTAYPGHDIVELIILHGGRFALSDDSHGPHSVGLNYGQTRDYLLRVGVQELWTLECKDFPNPGGRYTGPVRTSGNWWDHAFWAGKRKNRV</sequence>
<gene>
    <name evidence="10" type="ORF">B0F90DRAFT_1810629</name>
</gene>
<keyword evidence="6 8" id="KW-0368">Histidine biosynthesis</keyword>
<evidence type="ECO:0000256" key="2">
    <source>
        <dbReference type="ARBA" id="ARBA00009152"/>
    </source>
</evidence>
<evidence type="ECO:0000256" key="4">
    <source>
        <dbReference type="ARBA" id="ARBA00022605"/>
    </source>
</evidence>
<keyword evidence="5 8" id="KW-0378">Hydrolase</keyword>
<evidence type="ECO:0000256" key="7">
    <source>
        <dbReference type="ARBA" id="ARBA00049158"/>
    </source>
</evidence>
<name>A0AAD4M2B0_9AGAM</name>
<feature type="domain" description="PHP" evidence="9">
    <location>
        <begin position="5"/>
        <end position="218"/>
    </location>
</feature>
<keyword evidence="4 8" id="KW-0028">Amino-acid biosynthesis</keyword>
<dbReference type="EMBL" id="WTXG01000023">
    <property type="protein sequence ID" value="KAI0299349.1"/>
    <property type="molecule type" value="Genomic_DNA"/>
</dbReference>
<evidence type="ECO:0000313" key="10">
    <source>
        <dbReference type="EMBL" id="KAI0299349.1"/>
    </source>
</evidence>
<dbReference type="Proteomes" id="UP001203297">
    <property type="component" value="Unassembled WGS sequence"/>
</dbReference>
<dbReference type="Gene3D" id="3.20.20.140">
    <property type="entry name" value="Metal-dependent hydrolases"/>
    <property type="match status" value="1"/>
</dbReference>
<dbReference type="SUPFAM" id="SSF89550">
    <property type="entry name" value="PHP domain-like"/>
    <property type="match status" value="1"/>
</dbReference>
<dbReference type="AlphaFoldDB" id="A0AAD4M2B0"/>
<evidence type="ECO:0000256" key="6">
    <source>
        <dbReference type="ARBA" id="ARBA00023102"/>
    </source>
</evidence>
<dbReference type="GO" id="GO:0004401">
    <property type="term" value="F:histidinol-phosphatase activity"/>
    <property type="evidence" value="ECO:0007669"/>
    <property type="project" value="UniProtKB-UniRule"/>
</dbReference>
<dbReference type="NCBIfam" id="TIGR01856">
    <property type="entry name" value="hisJ_fam"/>
    <property type="match status" value="1"/>
</dbReference>
<evidence type="ECO:0000256" key="3">
    <source>
        <dbReference type="ARBA" id="ARBA00013085"/>
    </source>
</evidence>
<dbReference type="InterPro" id="IPR016195">
    <property type="entry name" value="Pol/histidinol_Pase-like"/>
</dbReference>
<dbReference type="EC" id="3.1.3.15" evidence="3 8"/>